<gene>
    <name evidence="2" type="primary">fliKI</name>
    <name evidence="2" type="ORF">APAC_1264</name>
</gene>
<evidence type="ECO:0000313" key="3">
    <source>
        <dbReference type="Proteomes" id="UP000322726"/>
    </source>
</evidence>
<name>A0A5C2H6E0_9BACT</name>
<protein>
    <submittedName>
        <fullName evidence="2">Flagellar hook-length control protein FliK</fullName>
    </submittedName>
</protein>
<evidence type="ECO:0000259" key="1">
    <source>
        <dbReference type="Pfam" id="PF02120"/>
    </source>
</evidence>
<dbReference type="OrthoDB" id="5337397at2"/>
<dbReference type="KEGG" id="apai:APAC_1264"/>
<dbReference type="Proteomes" id="UP000322726">
    <property type="component" value="Chromosome"/>
</dbReference>
<dbReference type="AlphaFoldDB" id="A0A5C2H6E0"/>
<dbReference type="RefSeq" id="WP_130233320.1">
    <property type="nucleotide sequence ID" value="NZ_BMEF01000008.1"/>
</dbReference>
<keyword evidence="2" id="KW-0969">Cilium</keyword>
<reference evidence="2 3" key="3">
    <citation type="submission" date="2019-09" db="EMBL/GenBank/DDBJ databases">
        <title>Taxonomic note: a critical rebuttal of the proposed division of the genus Arcobacter into six genera, emended descriptions of Arcobacter anaerophilus and the genus Arcobacter, and an assessment of genus-level boundaries for Epsilonproteobacteria using in silico genomic comparator tools.</title>
        <authorList>
            <person name="On S.L.W."/>
            <person name="Miller W.G."/>
            <person name="Biggs P."/>
            <person name="Cornelius A."/>
            <person name="Vandamme P."/>
        </authorList>
    </citation>
    <scope>NUCLEOTIDE SEQUENCE [LARGE SCALE GENOMIC DNA]</scope>
    <source>
        <strain evidence="2 3">LMG 26638</strain>
    </source>
</reference>
<reference evidence="2 3" key="2">
    <citation type="submission" date="2019-09" db="EMBL/GenBank/DDBJ databases">
        <title>Complete genome sequencing of four Arcobacter species reveals a diverse suite of mobile elements.</title>
        <authorList>
            <person name="Miller W.G."/>
            <person name="Yee E."/>
            <person name="Bono J.L."/>
        </authorList>
    </citation>
    <scope>NUCLEOTIDE SEQUENCE [LARGE SCALE GENOMIC DNA]</scope>
    <source>
        <strain evidence="2 3">LMG 26638</strain>
    </source>
</reference>
<reference evidence="3" key="1">
    <citation type="submission" date="2019-09" db="EMBL/GenBank/DDBJ databases">
        <title>Complete genome sequencing of four Arcobacter species reveals a diverse suite of mobile elements.</title>
        <authorList>
            <person name="On S.L.W."/>
            <person name="Miller W.G."/>
            <person name="Biggs P."/>
            <person name="Cornelius A."/>
            <person name="Vandamme P."/>
        </authorList>
    </citation>
    <scope>NUCLEOTIDE SEQUENCE [LARGE SCALE GENOMIC DNA]</scope>
    <source>
        <strain evidence="3">LMG 26638</strain>
    </source>
</reference>
<organism evidence="2 3">
    <name type="scientific">Malaciobacter pacificus</name>
    <dbReference type="NCBI Taxonomy" id="1080223"/>
    <lineage>
        <taxon>Bacteria</taxon>
        <taxon>Pseudomonadati</taxon>
        <taxon>Campylobacterota</taxon>
        <taxon>Epsilonproteobacteria</taxon>
        <taxon>Campylobacterales</taxon>
        <taxon>Arcobacteraceae</taxon>
        <taxon>Malaciobacter</taxon>
    </lineage>
</organism>
<sequence length="654" mass="74342">MQVLNNSLLNILLPNDNKALKDVLKQADTNTLEQMINNKSANVNEVIKNLFEQLKNGKSNNSNIENILKNSNVFKELGSFNKNISNLLTNLEQNSSNPKLENFKGIIENLFKDIKDLDATNLKEQISKTGIFLESKIAQNGNLQNSKLLDTLLNQIQNLIKNIDSPQTKVINQLLTDLQNPNLKANEQLVNLKSLLTNLQTLSNSLSSNETQTLNNLTNQLQNLIKDSSLIESKIQNNIPISTTKEQLNTQTKELLNQIRNEFIQNPNLSNSKNLISQMDDLIKTNDLFKQNSNFLEPKTVLNAIANSTELKSLSTTNQNISNLVLNLKNIVENISTLETKALNLQNITDPKNTLLQNITETLSNLKTELSNIKGVDTTNLNQLISKLDNLQSLFSKIEVQNNPILQNLQTLSQGTFLSNFANNLNSLLLNLKESLTQSQDNPQNLNLQNDLQKNITKVENIIRDVITNPNILKNDFSMTNDMKSVLLQLTQELANKSDPNSQEIMKQVERLLTQIDLHQLNSLNSNSNYVYIPFFWEMLEDGSINMKKSDEEKFYCQINLTLKDNGKLDLMLALYDNNKIEINMYAQREHFKDKLKENIPKLRQALNSVDLIPISIKLYDLKEVQEDKKTQKTNIYSNTNLNDDLDLGLNIRV</sequence>
<dbReference type="InterPro" id="IPR021136">
    <property type="entry name" value="Flagellar_hook_control-like_C"/>
</dbReference>
<dbReference type="EMBL" id="CP035928">
    <property type="protein sequence ID" value="QEP34383.1"/>
    <property type="molecule type" value="Genomic_DNA"/>
</dbReference>
<keyword evidence="2" id="KW-0282">Flagellum</keyword>
<dbReference type="Pfam" id="PF02120">
    <property type="entry name" value="Flg_hook"/>
    <property type="match status" value="1"/>
</dbReference>
<feature type="domain" description="Flagellar hook-length control protein-like C-terminal" evidence="1">
    <location>
        <begin position="548"/>
        <end position="615"/>
    </location>
</feature>
<keyword evidence="2" id="KW-0966">Cell projection</keyword>
<proteinExistence type="predicted"/>
<accession>A0A5C2H6E0</accession>
<evidence type="ECO:0000313" key="2">
    <source>
        <dbReference type="EMBL" id="QEP34383.1"/>
    </source>
</evidence>
<keyword evidence="3" id="KW-1185">Reference proteome</keyword>